<feature type="region of interest" description="Disordered" evidence="1">
    <location>
        <begin position="36"/>
        <end position="57"/>
    </location>
</feature>
<comment type="caution">
    <text evidence="2">The sequence shown here is derived from an EMBL/GenBank/DDBJ whole genome shotgun (WGS) entry which is preliminary data.</text>
</comment>
<name>A0A644X155_9ZZZZ</name>
<organism evidence="2">
    <name type="scientific">bioreactor metagenome</name>
    <dbReference type="NCBI Taxonomy" id="1076179"/>
    <lineage>
        <taxon>unclassified sequences</taxon>
        <taxon>metagenomes</taxon>
        <taxon>ecological metagenomes</taxon>
    </lineage>
</organism>
<dbReference type="EMBL" id="VSSQ01001402">
    <property type="protein sequence ID" value="MPM08023.1"/>
    <property type="molecule type" value="Genomic_DNA"/>
</dbReference>
<proteinExistence type="predicted"/>
<evidence type="ECO:0000256" key="1">
    <source>
        <dbReference type="SAM" id="MobiDB-lite"/>
    </source>
</evidence>
<feature type="compositionally biased region" description="Basic and acidic residues" evidence="1">
    <location>
        <begin position="36"/>
        <end position="46"/>
    </location>
</feature>
<sequence length="57" mass="6386">MNAVGIDVSKGKSMIAVIRPFGDVVRSPFEIRHTGSELSELVHTDRGSQYTSPRRHY</sequence>
<feature type="compositionally biased region" description="Polar residues" evidence="1">
    <location>
        <begin position="47"/>
        <end position="57"/>
    </location>
</feature>
<accession>A0A644X155</accession>
<protein>
    <recommendedName>
        <fullName evidence="3">Transposase</fullName>
    </recommendedName>
</protein>
<gene>
    <name evidence="2" type="ORF">SDC9_54335</name>
</gene>
<dbReference type="AlphaFoldDB" id="A0A644X155"/>
<reference evidence="2" key="1">
    <citation type="submission" date="2019-08" db="EMBL/GenBank/DDBJ databases">
        <authorList>
            <person name="Kucharzyk K."/>
            <person name="Murdoch R.W."/>
            <person name="Higgins S."/>
            <person name="Loffler F."/>
        </authorList>
    </citation>
    <scope>NUCLEOTIDE SEQUENCE</scope>
</reference>
<evidence type="ECO:0008006" key="3">
    <source>
        <dbReference type="Google" id="ProtNLM"/>
    </source>
</evidence>
<evidence type="ECO:0000313" key="2">
    <source>
        <dbReference type="EMBL" id="MPM08023.1"/>
    </source>
</evidence>